<dbReference type="PIRSF" id="PIRSF003097">
    <property type="entry name" value="FtsX"/>
    <property type="match status" value="1"/>
</dbReference>
<reference evidence="14 15" key="1">
    <citation type="journal article" date="2017" name="ISME J.">
        <title>Potential for microbial H2 and metal transformations associated with novel bacteria and archaea in deep terrestrial subsurface sediments.</title>
        <authorList>
            <person name="Hernsdorf A.W."/>
            <person name="Amano Y."/>
            <person name="Miyakawa K."/>
            <person name="Ise K."/>
            <person name="Suzuki Y."/>
            <person name="Anantharaman K."/>
            <person name="Probst A."/>
            <person name="Burstein D."/>
            <person name="Thomas B.C."/>
            <person name="Banfield J.F."/>
        </authorList>
    </citation>
    <scope>NUCLEOTIDE SEQUENCE [LARGE SCALE GENOMIC DNA]</scope>
    <source>
        <strain evidence="14">HGW-Falkowbacteria-1</strain>
    </source>
</reference>
<evidence type="ECO:0000259" key="13">
    <source>
        <dbReference type="Pfam" id="PF18075"/>
    </source>
</evidence>
<evidence type="ECO:0000256" key="4">
    <source>
        <dbReference type="ARBA" id="ARBA00022475"/>
    </source>
</evidence>
<dbReference type="Proteomes" id="UP000233517">
    <property type="component" value="Unassembled WGS sequence"/>
</dbReference>
<feature type="domain" description="FtsX extracellular" evidence="13">
    <location>
        <begin position="60"/>
        <end position="148"/>
    </location>
</feature>
<evidence type="ECO:0000256" key="5">
    <source>
        <dbReference type="ARBA" id="ARBA00022618"/>
    </source>
</evidence>
<feature type="domain" description="ABC3 transporter permease C-terminal" evidence="12">
    <location>
        <begin position="179"/>
        <end position="302"/>
    </location>
</feature>
<dbReference type="EMBL" id="PHAI01000003">
    <property type="protein sequence ID" value="PKM91123.1"/>
    <property type="molecule type" value="Genomic_DNA"/>
</dbReference>
<dbReference type="InterPro" id="IPR004513">
    <property type="entry name" value="FtsX"/>
</dbReference>
<feature type="transmembrane region" description="Helical" evidence="11">
    <location>
        <begin position="177"/>
        <end position="197"/>
    </location>
</feature>
<protein>
    <recommendedName>
        <fullName evidence="3 10">Cell division protein FtsX</fullName>
    </recommendedName>
</protein>
<evidence type="ECO:0000259" key="12">
    <source>
        <dbReference type="Pfam" id="PF02687"/>
    </source>
</evidence>
<keyword evidence="5 10" id="KW-0132">Cell division</keyword>
<dbReference type="GO" id="GO:0051301">
    <property type="term" value="P:cell division"/>
    <property type="evidence" value="ECO:0007669"/>
    <property type="project" value="UniProtKB-KW"/>
</dbReference>
<evidence type="ECO:0000313" key="14">
    <source>
        <dbReference type="EMBL" id="PKM91123.1"/>
    </source>
</evidence>
<accession>A0A2N2E8R1</accession>
<keyword evidence="8 10" id="KW-0472">Membrane</keyword>
<dbReference type="Gene3D" id="3.30.70.3040">
    <property type="match status" value="1"/>
</dbReference>
<feature type="transmembrane region" description="Helical" evidence="11">
    <location>
        <begin position="219"/>
        <end position="241"/>
    </location>
</feature>
<evidence type="ECO:0000256" key="6">
    <source>
        <dbReference type="ARBA" id="ARBA00022692"/>
    </source>
</evidence>
<proteinExistence type="inferred from homology"/>
<evidence type="ECO:0000256" key="8">
    <source>
        <dbReference type="ARBA" id="ARBA00023136"/>
    </source>
</evidence>
<comment type="subcellular location">
    <subcellularLocation>
        <location evidence="1">Cell membrane</location>
        <topology evidence="1">Multi-pass membrane protein</topology>
    </subcellularLocation>
</comment>
<evidence type="ECO:0000256" key="2">
    <source>
        <dbReference type="ARBA" id="ARBA00007379"/>
    </source>
</evidence>
<dbReference type="InterPro" id="IPR040690">
    <property type="entry name" value="FtsX_ECD"/>
</dbReference>
<dbReference type="InterPro" id="IPR003838">
    <property type="entry name" value="ABC3_permease_C"/>
</dbReference>
<gene>
    <name evidence="14" type="ORF">CVU82_03655</name>
</gene>
<feature type="transmembrane region" description="Helical" evidence="11">
    <location>
        <begin position="277"/>
        <end position="297"/>
    </location>
</feature>
<evidence type="ECO:0000256" key="10">
    <source>
        <dbReference type="PIRNR" id="PIRNR003097"/>
    </source>
</evidence>
<evidence type="ECO:0000256" key="7">
    <source>
        <dbReference type="ARBA" id="ARBA00022989"/>
    </source>
</evidence>
<keyword evidence="9 10" id="KW-0131">Cell cycle</keyword>
<organism evidence="14 15">
    <name type="scientific">Candidatus Falkowbacteria bacterium HGW-Falkowbacteria-1</name>
    <dbReference type="NCBI Taxonomy" id="2013768"/>
    <lineage>
        <taxon>Bacteria</taxon>
        <taxon>Candidatus Falkowiibacteriota</taxon>
    </lineage>
</organism>
<evidence type="ECO:0000256" key="9">
    <source>
        <dbReference type="ARBA" id="ARBA00023306"/>
    </source>
</evidence>
<evidence type="ECO:0000256" key="11">
    <source>
        <dbReference type="SAM" id="Phobius"/>
    </source>
</evidence>
<sequence length="303" mass="34601">MLLSFLRILKFSLQDISRNIWLSIVTVTILILAMLSINTLILLRAISDDAVLAIKEKIDLSLYLKTDAPETTILELKSKINSMDKVRAVKYISKQNALDFFRDKNKNNPEILQAILELGKNPLSPSLVIVPKNVDMIPDLIEELRAIDNDIIESRDFSDNRTLLEKINNITKRINDVGFFIIIIFIVTSLLVVYNSIKVAIYTHKREIEIMRLVGASNAFIYLPFLFSAVIYTFVAVLIMISVSFPLLEIIQPYLEMFFVDYGINIVSYFVDNVWTIFGWQFVGIAFVNVLASYIAVSKYAKV</sequence>
<keyword evidence="6 11" id="KW-0812">Transmembrane</keyword>
<evidence type="ECO:0000256" key="3">
    <source>
        <dbReference type="ARBA" id="ARBA00021907"/>
    </source>
</evidence>
<comment type="similarity">
    <text evidence="2 10">Belongs to the ABC-4 integral membrane protein family. FtsX subfamily.</text>
</comment>
<comment type="caution">
    <text evidence="14">The sequence shown here is derived from an EMBL/GenBank/DDBJ whole genome shotgun (WGS) entry which is preliminary data.</text>
</comment>
<dbReference type="AlphaFoldDB" id="A0A2N2E8R1"/>
<keyword evidence="4 10" id="KW-1003">Cell membrane</keyword>
<feature type="transmembrane region" description="Helical" evidence="11">
    <location>
        <begin position="20"/>
        <end position="43"/>
    </location>
</feature>
<dbReference type="Pfam" id="PF18075">
    <property type="entry name" value="FtsX_ECD"/>
    <property type="match status" value="1"/>
</dbReference>
<evidence type="ECO:0000313" key="15">
    <source>
        <dbReference type="Proteomes" id="UP000233517"/>
    </source>
</evidence>
<keyword evidence="7 11" id="KW-1133">Transmembrane helix</keyword>
<dbReference type="GO" id="GO:0005886">
    <property type="term" value="C:plasma membrane"/>
    <property type="evidence" value="ECO:0007669"/>
    <property type="project" value="UniProtKB-SubCell"/>
</dbReference>
<dbReference type="PANTHER" id="PTHR47755">
    <property type="entry name" value="CELL DIVISION PROTEIN FTSX"/>
    <property type="match status" value="1"/>
</dbReference>
<dbReference type="Pfam" id="PF02687">
    <property type="entry name" value="FtsX"/>
    <property type="match status" value="1"/>
</dbReference>
<evidence type="ECO:0000256" key="1">
    <source>
        <dbReference type="ARBA" id="ARBA00004651"/>
    </source>
</evidence>
<name>A0A2N2E8R1_9BACT</name>
<dbReference type="PANTHER" id="PTHR47755:SF1">
    <property type="entry name" value="CELL DIVISION PROTEIN FTSX"/>
    <property type="match status" value="1"/>
</dbReference>